<dbReference type="OrthoDB" id="67700at2759"/>
<dbReference type="GO" id="GO:0001786">
    <property type="term" value="F:phosphatidylserine binding"/>
    <property type="evidence" value="ECO:0007669"/>
    <property type="project" value="TreeGrafter"/>
</dbReference>
<keyword evidence="5" id="KW-0479">Metal-binding</keyword>
<keyword evidence="8 12" id="KW-1133">Transmembrane helix</keyword>
<dbReference type="SUPFAM" id="SSF49562">
    <property type="entry name" value="C2 domain (Calcium/lipid-binding domain, CaLB)"/>
    <property type="match status" value="2"/>
</dbReference>
<keyword evidence="6" id="KW-0677">Repeat</keyword>
<evidence type="ECO:0000256" key="6">
    <source>
        <dbReference type="ARBA" id="ARBA00022737"/>
    </source>
</evidence>
<dbReference type="SMART" id="SM00239">
    <property type="entry name" value="C2"/>
    <property type="match status" value="1"/>
</dbReference>
<evidence type="ECO:0000256" key="3">
    <source>
        <dbReference type="ARBA" id="ARBA00006996"/>
    </source>
</evidence>
<dbReference type="PROSITE" id="PS50004">
    <property type="entry name" value="C2"/>
    <property type="match status" value="1"/>
</dbReference>
<evidence type="ECO:0000256" key="2">
    <source>
        <dbReference type="ARBA" id="ARBA00004254"/>
    </source>
</evidence>
<dbReference type="Gene3D" id="2.60.40.150">
    <property type="entry name" value="C2 domain"/>
    <property type="match status" value="3"/>
</dbReference>
<dbReference type="InterPro" id="IPR035892">
    <property type="entry name" value="C2_domain_sf"/>
</dbReference>
<evidence type="ECO:0000256" key="5">
    <source>
        <dbReference type="ARBA" id="ARBA00022723"/>
    </source>
</evidence>
<organism evidence="14 15">
    <name type="scientific">Hymenochirus boettgeri</name>
    <name type="common">Congo dwarf clawed frog</name>
    <dbReference type="NCBI Taxonomy" id="247094"/>
    <lineage>
        <taxon>Eukaryota</taxon>
        <taxon>Metazoa</taxon>
        <taxon>Chordata</taxon>
        <taxon>Craniata</taxon>
        <taxon>Vertebrata</taxon>
        <taxon>Euteleostomi</taxon>
        <taxon>Amphibia</taxon>
        <taxon>Batrachia</taxon>
        <taxon>Anura</taxon>
        <taxon>Pipoidea</taxon>
        <taxon>Pipidae</taxon>
        <taxon>Pipinae</taxon>
        <taxon>Hymenochirus</taxon>
    </lineage>
</organism>
<evidence type="ECO:0000256" key="8">
    <source>
        <dbReference type="ARBA" id="ARBA00022989"/>
    </source>
</evidence>
<evidence type="ECO:0000256" key="10">
    <source>
        <dbReference type="ARBA" id="ARBA00023136"/>
    </source>
</evidence>
<dbReference type="PANTHER" id="PTHR10024:SF249">
    <property type="entry name" value="SYNAPTOTAGMIN-8"/>
    <property type="match status" value="1"/>
</dbReference>
<gene>
    <name evidence="14" type="ORF">GDO86_017957</name>
</gene>
<evidence type="ECO:0000256" key="1">
    <source>
        <dbReference type="ARBA" id="ARBA00001913"/>
    </source>
</evidence>
<comment type="similarity">
    <text evidence="3">Belongs to the synaptotagmin family.</text>
</comment>
<dbReference type="GO" id="GO:0030672">
    <property type="term" value="C:synaptic vesicle membrane"/>
    <property type="evidence" value="ECO:0007669"/>
    <property type="project" value="UniProtKB-SubCell"/>
</dbReference>
<dbReference type="PANTHER" id="PTHR10024">
    <property type="entry name" value="SYNAPTOTAGMIN"/>
    <property type="match status" value="1"/>
</dbReference>
<keyword evidence="11" id="KW-0968">Cytoplasmic vesicle</keyword>
<dbReference type="InterPro" id="IPR000008">
    <property type="entry name" value="C2_dom"/>
</dbReference>
<dbReference type="GO" id="GO:0048488">
    <property type="term" value="P:synaptic vesicle endocytosis"/>
    <property type="evidence" value="ECO:0007669"/>
    <property type="project" value="TreeGrafter"/>
</dbReference>
<keyword evidence="7" id="KW-0106">Calcium</keyword>
<dbReference type="GO" id="GO:0031045">
    <property type="term" value="C:dense core granule"/>
    <property type="evidence" value="ECO:0007669"/>
    <property type="project" value="TreeGrafter"/>
</dbReference>
<name>A0A8T2IE93_9PIPI</name>
<keyword evidence="4 12" id="KW-0812">Transmembrane</keyword>
<dbReference type="GO" id="GO:0005886">
    <property type="term" value="C:plasma membrane"/>
    <property type="evidence" value="ECO:0007669"/>
    <property type="project" value="TreeGrafter"/>
</dbReference>
<dbReference type="GO" id="GO:0000149">
    <property type="term" value="F:SNARE binding"/>
    <property type="evidence" value="ECO:0007669"/>
    <property type="project" value="TreeGrafter"/>
</dbReference>
<dbReference type="GO" id="GO:0005544">
    <property type="term" value="F:calcium-dependent phospholipid binding"/>
    <property type="evidence" value="ECO:0007669"/>
    <property type="project" value="TreeGrafter"/>
</dbReference>
<evidence type="ECO:0000256" key="11">
    <source>
        <dbReference type="ARBA" id="ARBA00023329"/>
    </source>
</evidence>
<dbReference type="GO" id="GO:0030424">
    <property type="term" value="C:axon"/>
    <property type="evidence" value="ECO:0007669"/>
    <property type="project" value="TreeGrafter"/>
</dbReference>
<dbReference type="InterPro" id="IPR001565">
    <property type="entry name" value="Synaptotagmin"/>
</dbReference>
<evidence type="ECO:0000313" key="15">
    <source>
        <dbReference type="Proteomes" id="UP000812440"/>
    </source>
</evidence>
<dbReference type="CDD" id="cd08402">
    <property type="entry name" value="C2B_Synaptotagmin-1"/>
    <property type="match status" value="1"/>
</dbReference>
<dbReference type="Pfam" id="PF00168">
    <property type="entry name" value="C2"/>
    <property type="match status" value="3"/>
</dbReference>
<evidence type="ECO:0000256" key="4">
    <source>
        <dbReference type="ARBA" id="ARBA00022692"/>
    </source>
</evidence>
<comment type="caution">
    <text evidence="14">The sequence shown here is derived from an EMBL/GenBank/DDBJ whole genome shotgun (WGS) entry which is preliminary data.</text>
</comment>
<comment type="cofactor">
    <cofactor evidence="1">
        <name>Ca(2+)</name>
        <dbReference type="ChEBI" id="CHEBI:29108"/>
    </cofactor>
</comment>
<dbReference type="EMBL" id="JAACNH010001096">
    <property type="protein sequence ID" value="KAG8430332.1"/>
    <property type="molecule type" value="Genomic_DNA"/>
</dbReference>
<evidence type="ECO:0000256" key="9">
    <source>
        <dbReference type="ARBA" id="ARBA00023018"/>
    </source>
</evidence>
<dbReference type="GO" id="GO:0048791">
    <property type="term" value="P:calcium ion-regulated exocytosis of neurotransmitter"/>
    <property type="evidence" value="ECO:0007669"/>
    <property type="project" value="TreeGrafter"/>
</dbReference>
<dbReference type="PRINTS" id="PR00360">
    <property type="entry name" value="C2DOMAIN"/>
</dbReference>
<protein>
    <recommendedName>
        <fullName evidence="13">C2 domain-containing protein</fullName>
    </recommendedName>
</protein>
<sequence>MFKSCKTSTETVPRWAIYTLAGVALFLILLIIICICCCCCRRKKKLSKKEKIGLGKLPGGITTSLVQPDVEGLQKAEKDRYRGRVQYSLEYNFQREELTFAVKQASNLKAMDLGGTSDPYATVPQKEISEISVVVLMYDFNKLLKDSVIGEMRIDLADVDLNHVIEDWKDLGPSGKIEHERLGEICFSLRYVPSSGKLTVIILEAKNLKRMDADGLSDPYVKVHLALNKKKWKRKKTAVKKNTIKPYFNEAFTFDVSLEQIQKIDMIISVWDHDKVGKNKQIGKVFLGCEASGNALRHWSDMLAHPRRPMAQWHNLQSAEEVDTVVKLKKNLKPPLLRS</sequence>
<evidence type="ECO:0000256" key="7">
    <source>
        <dbReference type="ARBA" id="ARBA00022837"/>
    </source>
</evidence>
<accession>A0A8T2IE93</accession>
<reference evidence="14" key="1">
    <citation type="thesis" date="2020" institute="ProQuest LLC" country="789 East Eisenhower Parkway, Ann Arbor, MI, USA">
        <title>Comparative Genomics and Chromosome Evolution.</title>
        <authorList>
            <person name="Mudd A.B."/>
        </authorList>
    </citation>
    <scope>NUCLEOTIDE SEQUENCE</scope>
    <source>
        <strain evidence="14">Female2</strain>
        <tissue evidence="14">Blood</tissue>
    </source>
</reference>
<keyword evidence="9" id="KW-0770">Synapse</keyword>
<evidence type="ECO:0000256" key="12">
    <source>
        <dbReference type="SAM" id="Phobius"/>
    </source>
</evidence>
<dbReference type="GO" id="GO:0005509">
    <property type="term" value="F:calcium ion binding"/>
    <property type="evidence" value="ECO:0007669"/>
    <property type="project" value="TreeGrafter"/>
</dbReference>
<comment type="subcellular location">
    <subcellularLocation>
        <location evidence="2">Cytoplasmic vesicle</location>
        <location evidence="2">Secretory vesicle</location>
        <location evidence="2">Synaptic vesicle membrane</location>
        <topology evidence="2">Single-pass membrane protein</topology>
    </subcellularLocation>
</comment>
<dbReference type="GO" id="GO:0030276">
    <property type="term" value="F:clathrin binding"/>
    <property type="evidence" value="ECO:0007669"/>
    <property type="project" value="TreeGrafter"/>
</dbReference>
<keyword evidence="10 12" id="KW-0472">Membrane</keyword>
<dbReference type="PRINTS" id="PR00399">
    <property type="entry name" value="SYNAPTOTAGMN"/>
</dbReference>
<dbReference type="Proteomes" id="UP000812440">
    <property type="component" value="Unassembled WGS sequence"/>
</dbReference>
<evidence type="ECO:0000313" key="14">
    <source>
        <dbReference type="EMBL" id="KAG8430332.1"/>
    </source>
</evidence>
<dbReference type="AlphaFoldDB" id="A0A8T2IE93"/>
<keyword evidence="15" id="KW-1185">Reference proteome</keyword>
<feature type="transmembrane region" description="Helical" evidence="12">
    <location>
        <begin position="15"/>
        <end position="40"/>
    </location>
</feature>
<proteinExistence type="inferred from homology"/>
<dbReference type="FunFam" id="2.60.40.150:FF:000007">
    <property type="entry name" value="Synaptotagmin 1"/>
    <property type="match status" value="1"/>
</dbReference>
<evidence type="ECO:0000259" key="13">
    <source>
        <dbReference type="PROSITE" id="PS50004"/>
    </source>
</evidence>
<feature type="domain" description="C2" evidence="13">
    <location>
        <begin position="181"/>
        <end position="314"/>
    </location>
</feature>